<dbReference type="PROSITE" id="PS51332">
    <property type="entry name" value="B12_BINDING"/>
    <property type="match status" value="1"/>
</dbReference>
<evidence type="ECO:0000259" key="3">
    <source>
        <dbReference type="PROSITE" id="PS51332"/>
    </source>
</evidence>
<dbReference type="SUPFAM" id="SSF52242">
    <property type="entry name" value="Cobalamin (vitamin B12)-binding domain"/>
    <property type="match status" value="1"/>
</dbReference>
<name>A0A841R9Z1_9SPIO</name>
<feature type="domain" description="B12-binding" evidence="3">
    <location>
        <begin position="92"/>
        <end position="225"/>
    </location>
</feature>
<evidence type="ECO:0000256" key="1">
    <source>
        <dbReference type="ARBA" id="ARBA00022723"/>
    </source>
</evidence>
<dbReference type="GO" id="GO:0046872">
    <property type="term" value="F:metal ion binding"/>
    <property type="evidence" value="ECO:0007669"/>
    <property type="project" value="UniProtKB-KW"/>
</dbReference>
<protein>
    <submittedName>
        <fullName evidence="4">Methylmalonyl-CoA mutase cobalamin-binding domain/chain</fullName>
    </submittedName>
</protein>
<dbReference type="AlphaFoldDB" id="A0A841R9Z1"/>
<dbReference type="InterPro" id="IPR036724">
    <property type="entry name" value="Cobalamin-bd_sf"/>
</dbReference>
<comment type="caution">
    <text evidence="4">The sequence shown here is derived from an EMBL/GenBank/DDBJ whole genome shotgun (WGS) entry which is preliminary data.</text>
</comment>
<dbReference type="GO" id="GO:0005829">
    <property type="term" value="C:cytosol"/>
    <property type="evidence" value="ECO:0007669"/>
    <property type="project" value="TreeGrafter"/>
</dbReference>
<accession>A0A841R9Z1</accession>
<dbReference type="GO" id="GO:0008705">
    <property type="term" value="F:methionine synthase activity"/>
    <property type="evidence" value="ECO:0007669"/>
    <property type="project" value="TreeGrafter"/>
</dbReference>
<dbReference type="Pfam" id="PF02607">
    <property type="entry name" value="B12-binding_2"/>
    <property type="match status" value="1"/>
</dbReference>
<dbReference type="InterPro" id="IPR003759">
    <property type="entry name" value="Cbl-bd_cap"/>
</dbReference>
<dbReference type="Pfam" id="PF02310">
    <property type="entry name" value="B12-binding"/>
    <property type="match status" value="1"/>
</dbReference>
<reference evidence="4 5" key="1">
    <citation type="submission" date="2020-08" db="EMBL/GenBank/DDBJ databases">
        <title>Genomic Encyclopedia of Type Strains, Phase IV (KMG-IV): sequencing the most valuable type-strain genomes for metagenomic binning, comparative biology and taxonomic classification.</title>
        <authorList>
            <person name="Goeker M."/>
        </authorList>
    </citation>
    <scope>NUCLEOTIDE SEQUENCE [LARGE SCALE GENOMIC DNA]</scope>
    <source>
        <strain evidence="4 5">DSM 2461</strain>
    </source>
</reference>
<dbReference type="GO" id="GO:0050667">
    <property type="term" value="P:homocysteine metabolic process"/>
    <property type="evidence" value="ECO:0007669"/>
    <property type="project" value="TreeGrafter"/>
</dbReference>
<dbReference type="GO" id="GO:0031419">
    <property type="term" value="F:cobalamin binding"/>
    <property type="evidence" value="ECO:0007669"/>
    <property type="project" value="InterPro"/>
</dbReference>
<keyword evidence="2" id="KW-0170">Cobalt</keyword>
<dbReference type="PANTHER" id="PTHR45833:SF1">
    <property type="entry name" value="METHIONINE SYNTHASE"/>
    <property type="match status" value="1"/>
</dbReference>
<evidence type="ECO:0000256" key="2">
    <source>
        <dbReference type="ARBA" id="ARBA00023285"/>
    </source>
</evidence>
<sequence length="225" mass="24893">MDRTELVLEDYFNAIFDTDRDEAIAVIDSALESGMAPQSIIFDIIIPSISRMERELVDKENSTLAQHYICSKVSSEITDRLIPLLPDSPISRGTIVLGTARGDYHGLGKKIVGSILNSNMFKVIDIGINVRPELFVRAALENNASVIGISSMMVHTSRGINGPRGVRKILKEKGLEKQIKIIVGGAPYLFDRNLYLETEADAWSPTAIEAVDEINRLLKEIDHDA</sequence>
<keyword evidence="5" id="KW-1185">Reference proteome</keyword>
<evidence type="ECO:0000313" key="4">
    <source>
        <dbReference type="EMBL" id="MBB6480181.1"/>
    </source>
</evidence>
<keyword evidence="1" id="KW-0479">Metal-binding</keyword>
<dbReference type="Gene3D" id="3.40.50.280">
    <property type="entry name" value="Cobalamin-binding domain"/>
    <property type="match status" value="1"/>
</dbReference>
<dbReference type="Proteomes" id="UP000587760">
    <property type="component" value="Unassembled WGS sequence"/>
</dbReference>
<dbReference type="RefSeq" id="WP_184746074.1">
    <property type="nucleotide sequence ID" value="NZ_JACHGJ010000002.1"/>
</dbReference>
<gene>
    <name evidence="4" type="ORF">HNR50_001839</name>
</gene>
<dbReference type="EMBL" id="JACHGJ010000002">
    <property type="protein sequence ID" value="MBB6480181.1"/>
    <property type="molecule type" value="Genomic_DNA"/>
</dbReference>
<evidence type="ECO:0000313" key="5">
    <source>
        <dbReference type="Proteomes" id="UP000587760"/>
    </source>
</evidence>
<dbReference type="InterPro" id="IPR006158">
    <property type="entry name" value="Cobalamin-bd"/>
</dbReference>
<dbReference type="InterPro" id="IPR050554">
    <property type="entry name" value="Met_Synthase/Corrinoid"/>
</dbReference>
<dbReference type="PANTHER" id="PTHR45833">
    <property type="entry name" value="METHIONINE SYNTHASE"/>
    <property type="match status" value="1"/>
</dbReference>
<organism evidence="4 5">
    <name type="scientific">Spirochaeta isovalerica</name>
    <dbReference type="NCBI Taxonomy" id="150"/>
    <lineage>
        <taxon>Bacteria</taxon>
        <taxon>Pseudomonadati</taxon>
        <taxon>Spirochaetota</taxon>
        <taxon>Spirochaetia</taxon>
        <taxon>Spirochaetales</taxon>
        <taxon>Spirochaetaceae</taxon>
        <taxon>Spirochaeta</taxon>
    </lineage>
</organism>
<dbReference type="GO" id="GO:0046653">
    <property type="term" value="P:tetrahydrofolate metabolic process"/>
    <property type="evidence" value="ECO:0007669"/>
    <property type="project" value="TreeGrafter"/>
</dbReference>
<proteinExistence type="predicted"/>